<comment type="caution">
    <text evidence="9">The sequence shown here is derived from an EMBL/GenBank/DDBJ whole genome shotgun (WGS) entry which is preliminary data.</text>
</comment>
<keyword evidence="6" id="KW-1015">Disulfide bond</keyword>
<comment type="subcellular location">
    <subcellularLocation>
        <location evidence="1">Cell projection</location>
        <location evidence="1">Cilium</location>
    </subcellularLocation>
    <subcellularLocation>
        <location evidence="2">Cytoplasm</location>
    </subcellularLocation>
</comment>
<reference evidence="10" key="1">
    <citation type="submission" date="2019-05" db="EMBL/GenBank/DDBJ databases">
        <title>Flavobacterium profundi sp. nov., isolated from a deep-sea seamount.</title>
        <authorList>
            <person name="Zhang D.-C."/>
        </authorList>
    </citation>
    <scope>NUCLEOTIDE SEQUENCE [LARGE SCALE GENOMIC DNA]</scope>
    <source>
        <strain evidence="10">EC11</strain>
    </source>
</reference>
<gene>
    <name evidence="9" type="ORF">FIA58_006970</name>
</gene>
<dbReference type="InterPro" id="IPR013783">
    <property type="entry name" value="Ig-like_fold"/>
</dbReference>
<keyword evidence="5" id="KW-0969">Cilium</keyword>
<dbReference type="InterPro" id="IPR006558">
    <property type="entry name" value="LamG-like"/>
</dbReference>
<dbReference type="InterPro" id="IPR013320">
    <property type="entry name" value="ConA-like_dom_sf"/>
</dbReference>
<keyword evidence="7" id="KW-0966">Cell projection</keyword>
<sequence>MKKTTTLRMLCVVIYFTFFFSKIHAQYCTPSFNNPSQLYINRVQLNTLDHSQTYVSATNSYSDLTALTPTDLTMGQSYTLTIHATKANSGHRPGFGIWIDFNDDNDFDDANEQVALLSDNVSSPRTVTITIPSNVTTGNKRMRINMVNYYVPTVCKIDATNYGETEDYTINVVNSPTPIVNNDDLNVVKNSGSGFNNQINVSLNDNIGTSFGSDGDDYSITSSTLITANGGSVIEMSDGIFQYVPATDFIGTDSFNYTLCDAGANCLTGTVSINVTLGACIPSSNSANSRFITNVSLTGQTTSINNASGNEGGYANFTNLPAADLYLSGNYPLSITIGSNTTTLTSANHRSGWAAFIDFNQDGIFDTDTEKVYETNGTGGEEATFPFPIRNITIPANALSGNTIMRVGSRLYFSSGNPCGNTGNQPEEFEDYKVSIAIDPSSNQDIKILGNNISLVNNGTVTSLLNNTNFSLADVSSGSISKQFQIRNNGGQDLQLGSLPISLVPGSSSSFSILSQPAANTIIPSGGSFTFVIGFDPAAIGNYSASVVINSNDPDEPTFTFDITGEGVSFYPDTDGDGITNNIDIDDDNDGIRDSIEQLSCLENSLSNTVDVVFLNENFGSGTERTRINGVNFGVTTTYCYEDGTTARALDECNNIVDLDDGKYTVHYSVSNRDGVTDISTTGPDLANWAEAAWYNGEDHTPGDANGRMAIFNASYTPGIFYEYEVRGIVANAPIESSFAVINLDRASGRILPELTVQFLSLDRQTILYSYDTGVITRCDSTDPLDNCTESVWRVITQSITFPETDFVIQLINKATGGLGNDLAIDDIKITQKLCDRDGDGVADLFDLDNDNDGILNIREVTLLNYDTDYDGTTFGTGWVDANGNGMHDALENSVPLDSDEDGVYDFLDLDSDNDGVFDVLENDGYGDLDVNGDGLGDGSDANIEGILNDGLDNDGILNLIDTNDDDENENDFGTNSYADPIDSDNDGIPDYLDAYNDVTGQYDITTTIFTDLDTNNDGIIDGSTDNDFDGLLFDFDTNDAQFGSPRDLSDKYDLYFDGRNDYVEEDADIILGLQQATLMSWIKIDDTMVGNGVVVGQENFYLQITATKQFGVVLNGSNISLTGGSNILSTNKWVHIAAVFDGLNSEVKLYVNGELKNTVAAPGVINNNSNTIFRIGSLPTVTNGNYFKGQLDEVRVFNVALTENQLQKMVYQELDNSNFSRGAVIPIDISGLSSSSLLRYYRMDSYKDDILDNLVTPEIDEVSGAKIYNVKHIFQQTAPLPYETSADGNWSNENIWKYSEVWNTDLSNSSCAIVHIKNNVLINSNIKGLGLIVDNGTTLKTLSDIEVNNSWYLKLDGKLDLQNESQLVQTSESILDVTSEGSLERDQQGTADNFTYNYFSSPVMPVNTSINNGTYTIQEVLRDGTNPNEPTTITFQPLYTAADGVPTSPITLSTYWMWKFTNLPGLYANWIHVRHNGNLNSGEGFTMKGPNTGDILDEQNYVFEGKPNNGDIDLPITANNIYLVGNPYPSALSAKQFILDNPDITGTLKFWEHWGGGSHILEEYQGGYALFNLSGAVVNASYGVNDPLVGTGGTPTKLPRLCIPVAQGFFVEAINDGMVHFNNGQREFVTEASGNSIFVRNGSNTIVANQSSSDERMKIRLGYNSSGGIHRQLLVTVDENTTFDYDNRYDGKNIDTLFDDLNWRIDQENYIIQGVPSIDPSVVLPLEVKTRDTGIATFSIEDLENIPNDKEIYLKDNLLGIIHDIKASNYTTTVNTGIDDNRFELVFQNTSLSNDSFLIEGISLFFNIESQLLQINNSDNKLLEKIKLFNVIGQEVFQKELNSNENSIKIPIHVAKGVYIINLKAKERTIIKKIIIQ</sequence>
<feature type="domain" description="LamG-like jellyroll fold" evidence="8">
    <location>
        <begin position="1075"/>
        <end position="1205"/>
    </location>
</feature>
<dbReference type="NCBIfam" id="TIGR04183">
    <property type="entry name" value="Por_Secre_tail"/>
    <property type="match status" value="1"/>
</dbReference>
<dbReference type="InterPro" id="IPR053879">
    <property type="entry name" value="HYDIN_VesB_CFA65-like_Ig"/>
</dbReference>
<reference evidence="9 10" key="2">
    <citation type="submission" date="2019-05" db="EMBL/GenBank/DDBJ databases">
        <authorList>
            <person name="Lianzixin W."/>
        </authorList>
    </citation>
    <scope>NUCLEOTIDE SEQUENCE [LARGE SCALE GENOMIC DNA]</scope>
    <source>
        <strain evidence="9 10">EC11</strain>
    </source>
</reference>
<evidence type="ECO:0000256" key="3">
    <source>
        <dbReference type="ARBA" id="ARBA00022490"/>
    </source>
</evidence>
<dbReference type="Pfam" id="PF20009">
    <property type="entry name" value="GEVED"/>
    <property type="match status" value="2"/>
</dbReference>
<dbReference type="Pfam" id="PF18962">
    <property type="entry name" value="Por_Secre_tail"/>
    <property type="match status" value="1"/>
</dbReference>
<evidence type="ECO:0000256" key="5">
    <source>
        <dbReference type="ARBA" id="ARBA00023069"/>
    </source>
</evidence>
<dbReference type="EMBL" id="VEVQ02000004">
    <property type="protein sequence ID" value="NHN25413.1"/>
    <property type="molecule type" value="Genomic_DNA"/>
</dbReference>
<evidence type="ECO:0000313" key="9">
    <source>
        <dbReference type="EMBL" id="NHN25413.1"/>
    </source>
</evidence>
<dbReference type="SMART" id="SM00560">
    <property type="entry name" value="LamGL"/>
    <property type="match status" value="1"/>
</dbReference>
<evidence type="ECO:0000256" key="6">
    <source>
        <dbReference type="ARBA" id="ARBA00023157"/>
    </source>
</evidence>
<evidence type="ECO:0000256" key="7">
    <source>
        <dbReference type="ARBA" id="ARBA00023273"/>
    </source>
</evidence>
<accession>A0ABX0IPC7</accession>
<organism evidence="9 10">
    <name type="scientific">Flavobacterium jejuense</name>
    <dbReference type="NCBI Taxonomy" id="1544455"/>
    <lineage>
        <taxon>Bacteria</taxon>
        <taxon>Pseudomonadati</taxon>
        <taxon>Bacteroidota</taxon>
        <taxon>Flavobacteriia</taxon>
        <taxon>Flavobacteriales</taxon>
        <taxon>Flavobacteriaceae</taxon>
        <taxon>Flavobacterium</taxon>
    </lineage>
</organism>
<dbReference type="InterPro" id="IPR026444">
    <property type="entry name" value="Secre_tail"/>
</dbReference>
<evidence type="ECO:0000259" key="8">
    <source>
        <dbReference type="SMART" id="SM00560"/>
    </source>
</evidence>
<keyword evidence="4" id="KW-0732">Signal</keyword>
<keyword evidence="10" id="KW-1185">Reference proteome</keyword>
<proteinExistence type="predicted"/>
<evidence type="ECO:0000256" key="4">
    <source>
        <dbReference type="ARBA" id="ARBA00022729"/>
    </source>
</evidence>
<dbReference type="Gene3D" id="2.60.120.200">
    <property type="match status" value="1"/>
</dbReference>
<dbReference type="RefSeq" id="WP_140961552.1">
    <property type="nucleotide sequence ID" value="NZ_VEVQ02000004.1"/>
</dbReference>
<protein>
    <submittedName>
        <fullName evidence="9">T9SS type A sorting domain-containing protein</fullName>
    </submittedName>
</protein>
<evidence type="ECO:0000313" key="10">
    <source>
        <dbReference type="Proteomes" id="UP000817854"/>
    </source>
</evidence>
<evidence type="ECO:0000256" key="2">
    <source>
        <dbReference type="ARBA" id="ARBA00004496"/>
    </source>
</evidence>
<dbReference type="Gene3D" id="2.60.40.10">
    <property type="entry name" value="Immunoglobulins"/>
    <property type="match status" value="1"/>
</dbReference>
<dbReference type="Proteomes" id="UP000817854">
    <property type="component" value="Unassembled WGS sequence"/>
</dbReference>
<evidence type="ECO:0000256" key="1">
    <source>
        <dbReference type="ARBA" id="ARBA00004138"/>
    </source>
</evidence>
<dbReference type="InterPro" id="IPR045474">
    <property type="entry name" value="GEVED"/>
</dbReference>
<reference evidence="9 10" key="3">
    <citation type="submission" date="2020-02" db="EMBL/GenBank/DDBJ databases">
        <title>Flavobacterium profundi sp. nov., isolated from a deep-sea seamount.</title>
        <authorList>
            <person name="Zhang D.-C."/>
        </authorList>
    </citation>
    <scope>NUCLEOTIDE SEQUENCE [LARGE SCALE GENOMIC DNA]</scope>
    <source>
        <strain evidence="9 10">EC11</strain>
    </source>
</reference>
<dbReference type="Pfam" id="PF17963">
    <property type="entry name" value="Big_9"/>
    <property type="match status" value="1"/>
</dbReference>
<dbReference type="Pfam" id="PF22544">
    <property type="entry name" value="HYDIN_VesB_CFA65-like_Ig"/>
    <property type="match status" value="1"/>
</dbReference>
<name>A0ABX0IPC7_9FLAO</name>
<dbReference type="Pfam" id="PF13385">
    <property type="entry name" value="Laminin_G_3"/>
    <property type="match status" value="1"/>
</dbReference>
<keyword evidence="3" id="KW-0963">Cytoplasm</keyword>
<dbReference type="SUPFAM" id="SSF49899">
    <property type="entry name" value="Concanavalin A-like lectins/glucanases"/>
    <property type="match status" value="1"/>
</dbReference>
<dbReference type="Gene3D" id="2.60.40.2810">
    <property type="match status" value="1"/>
</dbReference>